<dbReference type="Proteomes" id="UP000754710">
    <property type="component" value="Unassembled WGS sequence"/>
</dbReference>
<evidence type="ECO:0000256" key="3">
    <source>
        <dbReference type="ARBA" id="ARBA00023027"/>
    </source>
</evidence>
<protein>
    <submittedName>
        <fullName evidence="7">2-hydroxyacid dehydrogenase</fullName>
    </submittedName>
</protein>
<sequence>MSDSRPLVWLPFDPAELGEPPAGLRYEVVVPGDGEPVPSSVSEVEFFVPPYRFRAGDSELIAEMPRLRVVQTMTAGVEHVASHVPDGVTLCNGRGIHDASTAELAVGLVLASLRGIPGFVRAQDRGAWEPVTATSLADRSVMILGYGAVGAAIERRLDGFEVDLVRVARTARPAGDGTPAVHGFDELEDLLPAVDVVVVIVPLTEQTRGLVDRDFLARMRQGALLVNVARGPVVDTDALLDALREGRVHAALDVTDPEPLPEDHPLWRAPNLMVSPHVGGASTAMEPRAYRLVREQLERFAAGQPLENVMAGEY</sequence>
<evidence type="ECO:0000256" key="1">
    <source>
        <dbReference type="ARBA" id="ARBA00005854"/>
    </source>
</evidence>
<keyword evidence="2 4" id="KW-0560">Oxidoreductase</keyword>
<reference evidence="7 8" key="1">
    <citation type="submission" date="2021-08" db="EMBL/GenBank/DDBJ databases">
        <title>Nocardioides bacterium WL0053 sp. nov., isolated from the sediment.</title>
        <authorList>
            <person name="Wang L."/>
            <person name="Zhang D."/>
            <person name="Zhang A."/>
        </authorList>
    </citation>
    <scope>NUCLEOTIDE SEQUENCE [LARGE SCALE GENOMIC DNA]</scope>
    <source>
        <strain evidence="7 8">WL0053</strain>
    </source>
</reference>
<dbReference type="PROSITE" id="PS00671">
    <property type="entry name" value="D_2_HYDROXYACID_DH_3"/>
    <property type="match status" value="1"/>
</dbReference>
<dbReference type="InterPro" id="IPR006139">
    <property type="entry name" value="D-isomer_2_OHA_DH_cat_dom"/>
</dbReference>
<dbReference type="InterPro" id="IPR036291">
    <property type="entry name" value="NAD(P)-bd_dom_sf"/>
</dbReference>
<proteinExistence type="inferred from homology"/>
<keyword evidence="8" id="KW-1185">Reference proteome</keyword>
<evidence type="ECO:0000259" key="6">
    <source>
        <dbReference type="Pfam" id="PF02826"/>
    </source>
</evidence>
<dbReference type="CDD" id="cd12166">
    <property type="entry name" value="2-Hacid_dh_7"/>
    <property type="match status" value="1"/>
</dbReference>
<dbReference type="Gene3D" id="3.40.50.720">
    <property type="entry name" value="NAD(P)-binding Rossmann-like Domain"/>
    <property type="match status" value="2"/>
</dbReference>
<feature type="domain" description="D-isomer specific 2-hydroxyacid dehydrogenase NAD-binding" evidence="6">
    <location>
        <begin position="106"/>
        <end position="279"/>
    </location>
</feature>
<dbReference type="PANTHER" id="PTHR43333">
    <property type="entry name" value="2-HACID_DH_C DOMAIN-CONTAINING PROTEIN"/>
    <property type="match status" value="1"/>
</dbReference>
<dbReference type="InterPro" id="IPR006140">
    <property type="entry name" value="D-isomer_DH_NAD-bd"/>
</dbReference>
<name>A0ABS7RKY2_9ACTN</name>
<evidence type="ECO:0000313" key="7">
    <source>
        <dbReference type="EMBL" id="MBY9075705.1"/>
    </source>
</evidence>
<dbReference type="Pfam" id="PF00389">
    <property type="entry name" value="2-Hacid_dh"/>
    <property type="match status" value="1"/>
</dbReference>
<evidence type="ECO:0000256" key="4">
    <source>
        <dbReference type="RuleBase" id="RU003719"/>
    </source>
</evidence>
<gene>
    <name evidence="7" type="ORF">K1X13_12805</name>
</gene>
<accession>A0ABS7RKY2</accession>
<organism evidence="7 8">
    <name type="scientific">Nocardioides jiangsuensis</name>
    <dbReference type="NCBI Taxonomy" id="2866161"/>
    <lineage>
        <taxon>Bacteria</taxon>
        <taxon>Bacillati</taxon>
        <taxon>Actinomycetota</taxon>
        <taxon>Actinomycetes</taxon>
        <taxon>Propionibacteriales</taxon>
        <taxon>Nocardioidaceae</taxon>
        <taxon>Nocardioides</taxon>
    </lineage>
</organism>
<keyword evidence="3" id="KW-0520">NAD</keyword>
<evidence type="ECO:0000313" key="8">
    <source>
        <dbReference type="Proteomes" id="UP000754710"/>
    </source>
</evidence>
<dbReference type="Pfam" id="PF02826">
    <property type="entry name" value="2-Hacid_dh_C"/>
    <property type="match status" value="1"/>
</dbReference>
<feature type="domain" description="D-isomer specific 2-hydroxyacid dehydrogenase catalytic" evidence="5">
    <location>
        <begin position="55"/>
        <end position="310"/>
    </location>
</feature>
<evidence type="ECO:0000256" key="2">
    <source>
        <dbReference type="ARBA" id="ARBA00023002"/>
    </source>
</evidence>
<dbReference type="RefSeq" id="WP_221025419.1">
    <property type="nucleotide sequence ID" value="NZ_JAIEZQ010000002.1"/>
</dbReference>
<dbReference type="SUPFAM" id="SSF51735">
    <property type="entry name" value="NAD(P)-binding Rossmann-fold domains"/>
    <property type="match status" value="1"/>
</dbReference>
<comment type="similarity">
    <text evidence="1 4">Belongs to the D-isomer specific 2-hydroxyacid dehydrogenase family.</text>
</comment>
<evidence type="ECO:0000259" key="5">
    <source>
        <dbReference type="Pfam" id="PF00389"/>
    </source>
</evidence>
<dbReference type="EMBL" id="JAIEZQ010000002">
    <property type="protein sequence ID" value="MBY9075705.1"/>
    <property type="molecule type" value="Genomic_DNA"/>
</dbReference>
<dbReference type="PANTHER" id="PTHR43333:SF1">
    <property type="entry name" value="D-ISOMER SPECIFIC 2-HYDROXYACID DEHYDROGENASE NAD-BINDING DOMAIN-CONTAINING PROTEIN"/>
    <property type="match status" value="1"/>
</dbReference>
<dbReference type="InterPro" id="IPR029753">
    <property type="entry name" value="D-isomer_DH_CS"/>
</dbReference>
<comment type="caution">
    <text evidence="7">The sequence shown here is derived from an EMBL/GenBank/DDBJ whole genome shotgun (WGS) entry which is preliminary data.</text>
</comment>
<dbReference type="SUPFAM" id="SSF52283">
    <property type="entry name" value="Formate/glycerate dehydrogenase catalytic domain-like"/>
    <property type="match status" value="1"/>
</dbReference>